<keyword evidence="2" id="KW-1185">Reference proteome</keyword>
<evidence type="ECO:0008006" key="3">
    <source>
        <dbReference type="Google" id="ProtNLM"/>
    </source>
</evidence>
<protein>
    <recommendedName>
        <fullName evidence="3">F-box domain-containing protein</fullName>
    </recommendedName>
</protein>
<organism evidence="1 2">
    <name type="scientific">Mycena venus</name>
    <dbReference type="NCBI Taxonomy" id="2733690"/>
    <lineage>
        <taxon>Eukaryota</taxon>
        <taxon>Fungi</taxon>
        <taxon>Dikarya</taxon>
        <taxon>Basidiomycota</taxon>
        <taxon>Agaricomycotina</taxon>
        <taxon>Agaricomycetes</taxon>
        <taxon>Agaricomycetidae</taxon>
        <taxon>Agaricales</taxon>
        <taxon>Marasmiineae</taxon>
        <taxon>Mycenaceae</taxon>
        <taxon>Mycena</taxon>
    </lineage>
</organism>
<sequence length="414" mass="45430">MISLPQELIEAIVGLVDDLDALKACSLVCMSLVPVAQRILLRSLTIQQVGSGRWRSGQGPRGVLSIQRAHAFLQASPNISSYIRHLKIRFTGPPLSIGEEGPLESILSALTSIEDLVICGSISAPHSPITSLLPGFLAVLQLPTIERVCLLNIRAISSSFLSLAMASARIVLMQNISVAPVLADEQDFVGHKGHLPTARLEHLIFQGSLTHGMSSVLDLIVDSDAPQYLHRVHTLEVAMPPGGQAPARRIIAAAATTVEHLLIDYGDCYRSRSNNGLQLPLLPALRYIELILFLGWVRRLPQDLYSTVAAFPDVIPNVRRICLVFVLDSLEQQVPWQDSGMFALFDHRCGWRSQLPRLRRLECCLELSLSESNPETVQDAAFAEFVASTEARFPGLRGTGILSFSRRVMLEEEG</sequence>
<comment type="caution">
    <text evidence="1">The sequence shown here is derived from an EMBL/GenBank/DDBJ whole genome shotgun (WGS) entry which is preliminary data.</text>
</comment>
<gene>
    <name evidence="1" type="ORF">MVEN_01845800</name>
</gene>
<dbReference type="EMBL" id="JACAZI010000018">
    <property type="protein sequence ID" value="KAF7341115.1"/>
    <property type="molecule type" value="Genomic_DNA"/>
</dbReference>
<accession>A0A8H6XGL6</accession>
<evidence type="ECO:0000313" key="1">
    <source>
        <dbReference type="EMBL" id="KAF7341115.1"/>
    </source>
</evidence>
<dbReference type="OrthoDB" id="2966406at2759"/>
<proteinExistence type="predicted"/>
<dbReference type="AlphaFoldDB" id="A0A8H6XGL6"/>
<dbReference type="Proteomes" id="UP000620124">
    <property type="component" value="Unassembled WGS sequence"/>
</dbReference>
<reference evidence="1" key="1">
    <citation type="submission" date="2020-05" db="EMBL/GenBank/DDBJ databases">
        <title>Mycena genomes resolve the evolution of fungal bioluminescence.</title>
        <authorList>
            <person name="Tsai I.J."/>
        </authorList>
    </citation>
    <scope>NUCLEOTIDE SEQUENCE</scope>
    <source>
        <strain evidence="1">CCC161011</strain>
    </source>
</reference>
<name>A0A8H6XGL6_9AGAR</name>
<evidence type="ECO:0000313" key="2">
    <source>
        <dbReference type="Proteomes" id="UP000620124"/>
    </source>
</evidence>